<dbReference type="AlphaFoldDB" id="A0A1H4G4J7"/>
<dbReference type="Gene3D" id="3.40.50.300">
    <property type="entry name" value="P-loop containing nucleotide triphosphate hydrolases"/>
    <property type="match status" value="1"/>
</dbReference>
<dbReference type="STRING" id="425514.SAMN05443550_10918"/>
<proteinExistence type="predicted"/>
<organism evidence="1 2">
    <name type="scientific">Pedobacter hartonius</name>
    <dbReference type="NCBI Taxonomy" id="425514"/>
    <lineage>
        <taxon>Bacteria</taxon>
        <taxon>Pseudomonadati</taxon>
        <taxon>Bacteroidota</taxon>
        <taxon>Sphingobacteriia</taxon>
        <taxon>Sphingobacteriales</taxon>
        <taxon>Sphingobacteriaceae</taxon>
        <taxon>Pedobacter</taxon>
    </lineage>
</organism>
<dbReference type="InterPro" id="IPR017026">
    <property type="entry name" value="ImuA"/>
</dbReference>
<evidence type="ECO:0000313" key="1">
    <source>
        <dbReference type="EMBL" id="SEB04231.1"/>
    </source>
</evidence>
<evidence type="ECO:0000313" key="2">
    <source>
        <dbReference type="Proteomes" id="UP000198850"/>
    </source>
</evidence>
<accession>A0A1H4G4J7</accession>
<dbReference type="SUPFAM" id="SSF52540">
    <property type="entry name" value="P-loop containing nucleoside triphosphate hydrolases"/>
    <property type="match status" value="1"/>
</dbReference>
<dbReference type="PIRSF" id="PIRSF034285">
    <property type="entry name" value="UCP034285"/>
    <property type="match status" value="1"/>
</dbReference>
<gene>
    <name evidence="1" type="ORF">SAMN05443550_10918</name>
</gene>
<dbReference type="RefSeq" id="WP_217631582.1">
    <property type="nucleotide sequence ID" value="NZ_FNRA01000009.1"/>
</dbReference>
<sequence length="254" mass="27690">MEGEMNGHSSINNSQQDIISQLRKDILTLQGIKPAEGSAGAFGLGPAELAFPNGVCPAGAIHEFLIAAPEHEASSAGFLSGLLNVLMQSGSSCLWISTSRTLFPPALQAFGVEPDRIIFVDLQRERDVLWVMEEALKCEGLTAVVAELRDINFAQSRRLQLVVEKSKVTGFILRADPNKVSSTACVARWRITPLPSELEEGMPGVGFPRWNVELLKVRNGNPGSWKMEWAEGRFKPVKELNEGAVIVQLNRNAG</sequence>
<protein>
    <submittedName>
        <fullName evidence="1">Protein ImuA</fullName>
    </submittedName>
</protein>
<reference evidence="1 2" key="1">
    <citation type="submission" date="2016-10" db="EMBL/GenBank/DDBJ databases">
        <authorList>
            <person name="de Groot N.N."/>
        </authorList>
    </citation>
    <scope>NUCLEOTIDE SEQUENCE [LARGE SCALE GENOMIC DNA]</scope>
    <source>
        <strain evidence="1 2">DSM 19033</strain>
    </source>
</reference>
<dbReference type="EMBL" id="FNRA01000009">
    <property type="protein sequence ID" value="SEB04231.1"/>
    <property type="molecule type" value="Genomic_DNA"/>
</dbReference>
<keyword evidence="2" id="KW-1185">Reference proteome</keyword>
<name>A0A1H4G4J7_9SPHI</name>
<dbReference type="InterPro" id="IPR027417">
    <property type="entry name" value="P-loop_NTPase"/>
</dbReference>
<dbReference type="Proteomes" id="UP000198850">
    <property type="component" value="Unassembled WGS sequence"/>
</dbReference>